<keyword evidence="3" id="KW-1185">Reference proteome</keyword>
<feature type="region of interest" description="Disordered" evidence="1">
    <location>
        <begin position="74"/>
        <end position="98"/>
    </location>
</feature>
<name>A0AAW1PF71_9CHLO</name>
<evidence type="ECO:0000256" key="1">
    <source>
        <dbReference type="SAM" id="MobiDB-lite"/>
    </source>
</evidence>
<sequence length="255" mass="28516">MLLSETVNCVTQPASFWPAWVYPAWGELELSEDHYGETRQKEALLAEKRSAQASPPVGSTTTCSRHFTHEVSAHEASSRSSVMSRRKPAASAPGLQSGSQSILSSELQDVLALEVRVYELADSTELWKQELAPIVERRVIPLYKRDADYVSVNQAPFHRSGSLIGCDQMHDGPGRDDAPDLQIASIIDTMSGEEVLKVDDHEFVCWSTQRRVVLIPAVNDEHAHNFFDAEVWDCDCHTHLVTVKIHDVEWCLYGT</sequence>
<comment type="caution">
    <text evidence="2">The sequence shown here is derived from an EMBL/GenBank/DDBJ whole genome shotgun (WGS) entry which is preliminary data.</text>
</comment>
<reference evidence="2 3" key="1">
    <citation type="journal article" date="2024" name="Nat. Commun.">
        <title>Phylogenomics reveals the evolutionary origins of lichenization in chlorophyte algae.</title>
        <authorList>
            <person name="Puginier C."/>
            <person name="Libourel C."/>
            <person name="Otte J."/>
            <person name="Skaloud P."/>
            <person name="Haon M."/>
            <person name="Grisel S."/>
            <person name="Petersen M."/>
            <person name="Berrin J.G."/>
            <person name="Delaux P.M."/>
            <person name="Dal Grande F."/>
            <person name="Keller J."/>
        </authorList>
    </citation>
    <scope>NUCLEOTIDE SEQUENCE [LARGE SCALE GENOMIC DNA]</scope>
    <source>
        <strain evidence="2 3">SAG 2036</strain>
    </source>
</reference>
<accession>A0AAW1PF71</accession>
<gene>
    <name evidence="2" type="ORF">WJX73_009378</name>
</gene>
<organism evidence="2 3">
    <name type="scientific">Symbiochloris irregularis</name>
    <dbReference type="NCBI Taxonomy" id="706552"/>
    <lineage>
        <taxon>Eukaryota</taxon>
        <taxon>Viridiplantae</taxon>
        <taxon>Chlorophyta</taxon>
        <taxon>core chlorophytes</taxon>
        <taxon>Trebouxiophyceae</taxon>
        <taxon>Trebouxiales</taxon>
        <taxon>Trebouxiaceae</taxon>
        <taxon>Symbiochloris</taxon>
    </lineage>
</organism>
<dbReference type="EMBL" id="JALJOQ010000034">
    <property type="protein sequence ID" value="KAK9807133.1"/>
    <property type="molecule type" value="Genomic_DNA"/>
</dbReference>
<protein>
    <submittedName>
        <fullName evidence="2">Uncharacterized protein</fullName>
    </submittedName>
</protein>
<evidence type="ECO:0000313" key="2">
    <source>
        <dbReference type="EMBL" id="KAK9807133.1"/>
    </source>
</evidence>
<proteinExistence type="predicted"/>
<dbReference type="Proteomes" id="UP001465755">
    <property type="component" value="Unassembled WGS sequence"/>
</dbReference>
<evidence type="ECO:0000313" key="3">
    <source>
        <dbReference type="Proteomes" id="UP001465755"/>
    </source>
</evidence>
<dbReference type="AlphaFoldDB" id="A0AAW1PF71"/>